<sequence>MEWIAARSIHPAKAGAIMTNFLNMLVQRERGQADNVIAPRLPSRYEPVERKGALAAFDGLESGAVNLEMNLAGERHTDTRQQTWRDSNSNPSDTPSNETSSESERTNEQRAVDDRKPQPQESPALREHANAEPEHQSATIPPIPGLTPAKRDRTIAAMEQTQVEPARFAGWVEQSATPHGSDGLRPAASTHPTLAEDLSHIRNDQSHREHKKASNQTTASVTQSTAEPAEESGQDKSNLITVSKGTTTSTGAETGDAISLPESTAEHLQSAQRDPMLLTGTASTEQPPKATKRRSAAKRPIDNRQDIPGHQENQQTSKTSDEALKPIAESLIATVPEPIAKEIEHGVKRPAASRATATGITRTTTAIRNTVPQHSQPTSQNRSSAQLVPKNAAPETVPLKPELTAIWQTGHSDVCHGEDNATHNERDNRASPVSREAIPAKVTVNKPSDRVAMSSPGLLPRLSPHQKTEAPPSEPIPTINVTIGRIEVRAVTPPPTSKRSNTGPKPMSLSEYLNQHSGQHNQRGSR</sequence>
<dbReference type="AlphaFoldDB" id="A0A1I4Y6S7"/>
<evidence type="ECO:0000313" key="2">
    <source>
        <dbReference type="EMBL" id="SFN33423.1"/>
    </source>
</evidence>
<feature type="compositionally biased region" description="Basic and acidic residues" evidence="1">
    <location>
        <begin position="102"/>
        <end position="135"/>
    </location>
</feature>
<reference evidence="3" key="1">
    <citation type="submission" date="2016-10" db="EMBL/GenBank/DDBJ databases">
        <authorList>
            <person name="Varghese N."/>
        </authorList>
    </citation>
    <scope>NUCLEOTIDE SEQUENCE [LARGE SCALE GENOMIC DNA]</scope>
    <source>
        <strain evidence="3">Nsp8</strain>
    </source>
</reference>
<feature type="compositionally biased region" description="Basic and acidic residues" evidence="1">
    <location>
        <begin position="299"/>
        <end position="309"/>
    </location>
</feature>
<feature type="compositionally biased region" description="Polar residues" evidence="1">
    <location>
        <begin position="511"/>
        <end position="526"/>
    </location>
</feature>
<feature type="region of interest" description="Disordered" evidence="1">
    <location>
        <begin position="175"/>
        <end position="325"/>
    </location>
</feature>
<feature type="compositionally biased region" description="Polar residues" evidence="1">
    <location>
        <begin position="235"/>
        <end position="252"/>
    </location>
</feature>
<feature type="compositionally biased region" description="Low complexity" evidence="1">
    <location>
        <begin position="85"/>
        <end position="100"/>
    </location>
</feature>
<feature type="region of interest" description="Disordered" evidence="1">
    <location>
        <begin position="414"/>
        <end position="526"/>
    </location>
</feature>
<evidence type="ECO:0000313" key="3">
    <source>
        <dbReference type="Proteomes" id="UP000183107"/>
    </source>
</evidence>
<feature type="compositionally biased region" description="Basic and acidic residues" evidence="1">
    <location>
        <begin position="197"/>
        <end position="207"/>
    </location>
</feature>
<dbReference type="EMBL" id="FOVJ01000001">
    <property type="protein sequence ID" value="SFN33423.1"/>
    <property type="molecule type" value="Genomic_DNA"/>
</dbReference>
<gene>
    <name evidence="2" type="ORF">SAMN05216386_0532</name>
</gene>
<feature type="compositionally biased region" description="Low complexity" evidence="1">
    <location>
        <begin position="352"/>
        <end position="370"/>
    </location>
</feature>
<feature type="compositionally biased region" description="Polar residues" evidence="1">
    <location>
        <begin position="371"/>
        <end position="386"/>
    </location>
</feature>
<feature type="region of interest" description="Disordered" evidence="1">
    <location>
        <begin position="74"/>
        <end position="148"/>
    </location>
</feature>
<feature type="region of interest" description="Disordered" evidence="1">
    <location>
        <begin position="347"/>
        <end position="391"/>
    </location>
</feature>
<organism evidence="2 3">
    <name type="scientific">Nitrosospira briensis</name>
    <dbReference type="NCBI Taxonomy" id="35799"/>
    <lineage>
        <taxon>Bacteria</taxon>
        <taxon>Pseudomonadati</taxon>
        <taxon>Pseudomonadota</taxon>
        <taxon>Betaproteobacteria</taxon>
        <taxon>Nitrosomonadales</taxon>
        <taxon>Nitrosomonadaceae</taxon>
        <taxon>Nitrosospira</taxon>
    </lineage>
</organism>
<dbReference type="Proteomes" id="UP000183107">
    <property type="component" value="Unassembled WGS sequence"/>
</dbReference>
<feature type="compositionally biased region" description="Basic and acidic residues" evidence="1">
    <location>
        <begin position="414"/>
        <end position="429"/>
    </location>
</feature>
<accession>A0A1I4Y6S7</accession>
<keyword evidence="3" id="KW-1185">Reference proteome</keyword>
<feature type="compositionally biased region" description="Polar residues" evidence="1">
    <location>
        <begin position="214"/>
        <end position="226"/>
    </location>
</feature>
<name>A0A1I4Y6S7_9PROT</name>
<protein>
    <submittedName>
        <fullName evidence="2">Uncharacterized protein</fullName>
    </submittedName>
</protein>
<evidence type="ECO:0000256" key="1">
    <source>
        <dbReference type="SAM" id="MobiDB-lite"/>
    </source>
</evidence>
<proteinExistence type="predicted"/>